<gene>
    <name evidence="2" type="ORF">K504DRAFT_187295</name>
</gene>
<dbReference type="EMBL" id="MU005790">
    <property type="protein sequence ID" value="KAF2703048.1"/>
    <property type="molecule type" value="Genomic_DNA"/>
</dbReference>
<reference evidence="2" key="1">
    <citation type="journal article" date="2020" name="Stud. Mycol.">
        <title>101 Dothideomycetes genomes: a test case for predicting lifestyles and emergence of pathogens.</title>
        <authorList>
            <person name="Haridas S."/>
            <person name="Albert R."/>
            <person name="Binder M."/>
            <person name="Bloem J."/>
            <person name="Labutti K."/>
            <person name="Salamov A."/>
            <person name="Andreopoulos B."/>
            <person name="Baker S."/>
            <person name="Barry K."/>
            <person name="Bills G."/>
            <person name="Bluhm B."/>
            <person name="Cannon C."/>
            <person name="Castanera R."/>
            <person name="Culley D."/>
            <person name="Daum C."/>
            <person name="Ezra D."/>
            <person name="Gonzalez J."/>
            <person name="Henrissat B."/>
            <person name="Kuo A."/>
            <person name="Liang C."/>
            <person name="Lipzen A."/>
            <person name="Lutzoni F."/>
            <person name="Magnuson J."/>
            <person name="Mondo S."/>
            <person name="Nolan M."/>
            <person name="Ohm R."/>
            <person name="Pangilinan J."/>
            <person name="Park H.-J."/>
            <person name="Ramirez L."/>
            <person name="Alfaro M."/>
            <person name="Sun H."/>
            <person name="Tritt A."/>
            <person name="Yoshinaga Y."/>
            <person name="Zwiers L.-H."/>
            <person name="Turgeon B."/>
            <person name="Goodwin S."/>
            <person name="Spatafora J."/>
            <person name="Crous P."/>
            <person name="Grigoriev I."/>
        </authorList>
    </citation>
    <scope>NUCLEOTIDE SEQUENCE</scope>
    <source>
        <strain evidence="2">CBS 279.74</strain>
    </source>
</reference>
<feature type="compositionally biased region" description="Basic residues" evidence="1">
    <location>
        <begin position="152"/>
        <end position="164"/>
    </location>
</feature>
<proteinExistence type="predicted"/>
<sequence length="164" mass="18545">MHVLYLTNHAITVTCDALFTLASFPFAYDAYSYVTYDGVESLPTTYLPPTYVLQSAGMGNQDETAIGSPALPKDKKKKERKKDIRKERRKKKQSRESGVGSWSTESVGRSVGIEQHLVMYSMYVENRHMIRRGIDYGQGRAGQSRAGPCIHKSTRRPKKKAVRK</sequence>
<dbReference type="Proteomes" id="UP000799428">
    <property type="component" value="Unassembled WGS sequence"/>
</dbReference>
<evidence type="ECO:0000256" key="1">
    <source>
        <dbReference type="SAM" id="MobiDB-lite"/>
    </source>
</evidence>
<accession>A0A6G1JR74</accession>
<evidence type="ECO:0000313" key="3">
    <source>
        <dbReference type="Proteomes" id="UP000799428"/>
    </source>
</evidence>
<keyword evidence="3" id="KW-1185">Reference proteome</keyword>
<protein>
    <submittedName>
        <fullName evidence="2">Uncharacterized protein</fullName>
    </submittedName>
</protein>
<organism evidence="2 3">
    <name type="scientific">Pleomassaria siparia CBS 279.74</name>
    <dbReference type="NCBI Taxonomy" id="1314801"/>
    <lineage>
        <taxon>Eukaryota</taxon>
        <taxon>Fungi</taxon>
        <taxon>Dikarya</taxon>
        <taxon>Ascomycota</taxon>
        <taxon>Pezizomycotina</taxon>
        <taxon>Dothideomycetes</taxon>
        <taxon>Pleosporomycetidae</taxon>
        <taxon>Pleosporales</taxon>
        <taxon>Pleomassariaceae</taxon>
        <taxon>Pleomassaria</taxon>
    </lineage>
</organism>
<dbReference type="AlphaFoldDB" id="A0A6G1JR74"/>
<feature type="region of interest" description="Disordered" evidence="1">
    <location>
        <begin position="62"/>
        <end position="105"/>
    </location>
</feature>
<evidence type="ECO:0000313" key="2">
    <source>
        <dbReference type="EMBL" id="KAF2703048.1"/>
    </source>
</evidence>
<feature type="region of interest" description="Disordered" evidence="1">
    <location>
        <begin position="138"/>
        <end position="164"/>
    </location>
</feature>
<name>A0A6G1JR74_9PLEO</name>